<keyword evidence="5" id="KW-0472">Membrane</keyword>
<dbReference type="InterPro" id="IPR052403">
    <property type="entry name" value="LINC-complex_assoc"/>
</dbReference>
<evidence type="ECO:0008006" key="8">
    <source>
        <dbReference type="Google" id="ProtNLM"/>
    </source>
</evidence>
<dbReference type="GO" id="GO:0007097">
    <property type="term" value="P:nuclear migration"/>
    <property type="evidence" value="ECO:0007669"/>
    <property type="project" value="TreeGrafter"/>
</dbReference>
<evidence type="ECO:0000256" key="3">
    <source>
        <dbReference type="ARBA" id="ARBA00022737"/>
    </source>
</evidence>
<keyword evidence="4" id="KW-1133">Transmembrane helix</keyword>
<dbReference type="AlphaFoldDB" id="A0A8S3YX14"/>
<reference evidence="6" key="1">
    <citation type="submission" date="2021-04" db="EMBL/GenBank/DDBJ databases">
        <authorList>
            <consortium name="Molecular Ecology Group"/>
        </authorList>
    </citation>
    <scope>NUCLEOTIDE SEQUENCE</scope>
</reference>
<keyword evidence="3" id="KW-0677">Repeat</keyword>
<dbReference type="Proteomes" id="UP000678393">
    <property type="component" value="Unassembled WGS sequence"/>
</dbReference>
<keyword evidence="7" id="KW-1185">Reference proteome</keyword>
<accession>A0A8S3YX14</accession>
<feature type="non-terminal residue" evidence="6">
    <location>
        <position position="180"/>
    </location>
</feature>
<dbReference type="GO" id="GO:0034993">
    <property type="term" value="C:meiotic nuclear membrane microtubule tethering complex"/>
    <property type="evidence" value="ECO:0007669"/>
    <property type="project" value="TreeGrafter"/>
</dbReference>
<gene>
    <name evidence="6" type="ORF">CUNI_LOCUS5258</name>
</gene>
<dbReference type="OrthoDB" id="10041151at2759"/>
<feature type="non-terminal residue" evidence="6">
    <location>
        <position position="1"/>
    </location>
</feature>
<dbReference type="PANTHER" id="PTHR47535:SF1">
    <property type="entry name" value="NESPRIN-1"/>
    <property type="match status" value="1"/>
</dbReference>
<evidence type="ECO:0000256" key="2">
    <source>
        <dbReference type="ARBA" id="ARBA00022692"/>
    </source>
</evidence>
<name>A0A8S3YX14_9EUPU</name>
<proteinExistence type="predicted"/>
<dbReference type="InterPro" id="IPR002017">
    <property type="entry name" value="Spectrin_repeat"/>
</dbReference>
<evidence type="ECO:0000256" key="1">
    <source>
        <dbReference type="ARBA" id="ARBA00004370"/>
    </source>
</evidence>
<organism evidence="6 7">
    <name type="scientific">Candidula unifasciata</name>
    <dbReference type="NCBI Taxonomy" id="100452"/>
    <lineage>
        <taxon>Eukaryota</taxon>
        <taxon>Metazoa</taxon>
        <taxon>Spiralia</taxon>
        <taxon>Lophotrochozoa</taxon>
        <taxon>Mollusca</taxon>
        <taxon>Gastropoda</taxon>
        <taxon>Heterobranchia</taxon>
        <taxon>Euthyneura</taxon>
        <taxon>Panpulmonata</taxon>
        <taxon>Eupulmonata</taxon>
        <taxon>Stylommatophora</taxon>
        <taxon>Helicina</taxon>
        <taxon>Helicoidea</taxon>
        <taxon>Geomitridae</taxon>
        <taxon>Candidula</taxon>
    </lineage>
</organism>
<sequence>SYHEEMLERSPRREFLNSYSRQLLLRYPHMAEQISARMSRLNSQWSTLEQTTAPMHSRQETDTMLQDLECDLKTLRHWLNAVEAKLLPLTINPDWTDAELEERLQRHQALQRDIESHNKIVNAVLKLSDRLKHDSQASRHERERESPQLVALNLERRWHGIWLQSLEWQCRLEEAISRRK</sequence>
<comment type="subcellular location">
    <subcellularLocation>
        <location evidence="1">Membrane</location>
    </subcellularLocation>
</comment>
<dbReference type="EMBL" id="CAJHNH020000761">
    <property type="protein sequence ID" value="CAG5119700.1"/>
    <property type="molecule type" value="Genomic_DNA"/>
</dbReference>
<dbReference type="PANTHER" id="PTHR47535">
    <property type="entry name" value="MUSCLE-SPECIFIC PROTEIN 300 KDA, ISOFORM G"/>
    <property type="match status" value="1"/>
</dbReference>
<evidence type="ECO:0000313" key="6">
    <source>
        <dbReference type="EMBL" id="CAG5119700.1"/>
    </source>
</evidence>
<evidence type="ECO:0000256" key="5">
    <source>
        <dbReference type="ARBA" id="ARBA00023136"/>
    </source>
</evidence>
<protein>
    <recommendedName>
        <fullName evidence="8">Dystrophin</fullName>
    </recommendedName>
</protein>
<evidence type="ECO:0000313" key="7">
    <source>
        <dbReference type="Proteomes" id="UP000678393"/>
    </source>
</evidence>
<dbReference type="GO" id="GO:0051015">
    <property type="term" value="F:actin filament binding"/>
    <property type="evidence" value="ECO:0007669"/>
    <property type="project" value="TreeGrafter"/>
</dbReference>
<dbReference type="SUPFAM" id="SSF46966">
    <property type="entry name" value="Spectrin repeat"/>
    <property type="match status" value="1"/>
</dbReference>
<comment type="caution">
    <text evidence="6">The sequence shown here is derived from an EMBL/GenBank/DDBJ whole genome shotgun (WGS) entry which is preliminary data.</text>
</comment>
<dbReference type="GO" id="GO:0005640">
    <property type="term" value="C:nuclear outer membrane"/>
    <property type="evidence" value="ECO:0007669"/>
    <property type="project" value="TreeGrafter"/>
</dbReference>
<dbReference type="Gene3D" id="1.20.58.60">
    <property type="match status" value="1"/>
</dbReference>
<dbReference type="Pfam" id="PF00435">
    <property type="entry name" value="Spectrin"/>
    <property type="match status" value="1"/>
</dbReference>
<dbReference type="GO" id="GO:0005737">
    <property type="term" value="C:cytoplasm"/>
    <property type="evidence" value="ECO:0007669"/>
    <property type="project" value="TreeGrafter"/>
</dbReference>
<evidence type="ECO:0000256" key="4">
    <source>
        <dbReference type="ARBA" id="ARBA00022989"/>
    </source>
</evidence>
<keyword evidence="2" id="KW-0812">Transmembrane</keyword>